<keyword evidence="1" id="KW-0175">Coiled coil</keyword>
<protein>
    <recommendedName>
        <fullName evidence="5">Chain-length determining protein</fullName>
    </recommendedName>
</protein>
<dbReference type="PANTHER" id="PTHR32309:SF13">
    <property type="entry name" value="FERRIC ENTEROBACTIN TRANSPORT PROTEIN FEPE"/>
    <property type="match status" value="1"/>
</dbReference>
<feature type="coiled-coil region" evidence="1">
    <location>
        <begin position="136"/>
        <end position="163"/>
    </location>
</feature>
<dbReference type="EMBL" id="BSFD01000009">
    <property type="protein sequence ID" value="GLK49344.1"/>
    <property type="molecule type" value="Genomic_DNA"/>
</dbReference>
<keyword evidence="4" id="KW-1185">Reference proteome</keyword>
<feature type="transmembrane region" description="Helical" evidence="2">
    <location>
        <begin position="295"/>
        <end position="316"/>
    </location>
</feature>
<reference evidence="3" key="2">
    <citation type="submission" date="2023-01" db="EMBL/GenBank/DDBJ databases">
        <authorList>
            <person name="Sun Q."/>
            <person name="Evtushenko L."/>
        </authorList>
    </citation>
    <scope>NUCLEOTIDE SEQUENCE</scope>
    <source>
        <strain evidence="3">VKM B-1499</strain>
    </source>
</reference>
<keyword evidence="2" id="KW-1133">Transmembrane helix</keyword>
<evidence type="ECO:0000313" key="3">
    <source>
        <dbReference type="EMBL" id="GLK49344.1"/>
    </source>
</evidence>
<keyword evidence="2" id="KW-0472">Membrane</keyword>
<name>A0ABQ5T966_9CAUL</name>
<dbReference type="PANTHER" id="PTHR32309">
    <property type="entry name" value="TYROSINE-PROTEIN KINASE"/>
    <property type="match status" value="1"/>
</dbReference>
<reference evidence="3" key="1">
    <citation type="journal article" date="2014" name="Int. J. Syst. Evol. Microbiol.">
        <title>Complete genome of a new Firmicutes species belonging to the dominant human colonic microbiota ('Ruminococcus bicirculans') reveals two chromosomes and a selective capacity to utilize plant glucans.</title>
        <authorList>
            <consortium name="NISC Comparative Sequencing Program"/>
            <person name="Wegmann U."/>
            <person name="Louis P."/>
            <person name="Goesmann A."/>
            <person name="Henrissat B."/>
            <person name="Duncan S.H."/>
            <person name="Flint H.J."/>
        </authorList>
    </citation>
    <scope>NUCLEOTIDE SEQUENCE</scope>
    <source>
        <strain evidence="3">VKM B-1499</strain>
    </source>
</reference>
<proteinExistence type="predicted"/>
<dbReference type="RefSeq" id="WP_271165540.1">
    <property type="nucleotide sequence ID" value="NZ_BSFD01000009.1"/>
</dbReference>
<dbReference type="Proteomes" id="UP001143509">
    <property type="component" value="Unassembled WGS sequence"/>
</dbReference>
<accession>A0ABQ5T966</accession>
<gene>
    <name evidence="3" type="ORF">GCM10017620_23170</name>
</gene>
<evidence type="ECO:0008006" key="5">
    <source>
        <dbReference type="Google" id="ProtNLM"/>
    </source>
</evidence>
<comment type="caution">
    <text evidence="3">The sequence shown here is derived from an EMBL/GenBank/DDBJ whole genome shotgun (WGS) entry which is preliminary data.</text>
</comment>
<sequence length="325" mass="35442">MVRSSSQEQPSVLGAALQGVGISSGSSSVFAVHEYVRSRDAVLDLQRTLNIGQAYGRADIDIFSRRPQPWANRSFDAFYKGFQSYVTVGHESATGISTLRVEAFSPKEAQRINNALLDGGERLVNRLNERSSSDALAESERTLQEAQARLMNAQAGLTAFRNREGVIDPGRTALAASELIGELKLRLATLQAQLAQVVSTTPQSPQIGVINSEVAALQRQIGLEEARVVGQRGSLAPKIAAYEDLVLEKEFSDRLVASATAALNNARLDGRRQHLYLVRVVNPTAPDSSSEPRRWMMILTVFATALVLYGIGWLVLASIRESRTH</sequence>
<dbReference type="InterPro" id="IPR050445">
    <property type="entry name" value="Bact_polysacc_biosynth/exp"/>
</dbReference>
<evidence type="ECO:0000256" key="1">
    <source>
        <dbReference type="SAM" id="Coils"/>
    </source>
</evidence>
<organism evidence="3 4">
    <name type="scientific">Brevundimonas intermedia</name>
    <dbReference type="NCBI Taxonomy" id="74315"/>
    <lineage>
        <taxon>Bacteria</taxon>
        <taxon>Pseudomonadati</taxon>
        <taxon>Pseudomonadota</taxon>
        <taxon>Alphaproteobacteria</taxon>
        <taxon>Caulobacterales</taxon>
        <taxon>Caulobacteraceae</taxon>
        <taxon>Brevundimonas</taxon>
    </lineage>
</organism>
<keyword evidence="2" id="KW-0812">Transmembrane</keyword>
<evidence type="ECO:0000256" key="2">
    <source>
        <dbReference type="SAM" id="Phobius"/>
    </source>
</evidence>
<evidence type="ECO:0000313" key="4">
    <source>
        <dbReference type="Proteomes" id="UP001143509"/>
    </source>
</evidence>